<feature type="compositionally biased region" description="Basic and acidic residues" evidence="1">
    <location>
        <begin position="98"/>
        <end position="111"/>
    </location>
</feature>
<feature type="compositionally biased region" description="Polar residues" evidence="1">
    <location>
        <begin position="148"/>
        <end position="164"/>
    </location>
</feature>
<evidence type="ECO:0000256" key="1">
    <source>
        <dbReference type="SAM" id="MobiDB-lite"/>
    </source>
</evidence>
<dbReference type="KEGG" id="pdp:PDIP_74370"/>
<protein>
    <submittedName>
        <fullName evidence="2">Uncharacterized protein</fullName>
    </submittedName>
</protein>
<dbReference type="Proteomes" id="UP000595662">
    <property type="component" value="Chromosome 1"/>
</dbReference>
<feature type="compositionally biased region" description="Basic and acidic residues" evidence="1">
    <location>
        <begin position="135"/>
        <end position="147"/>
    </location>
</feature>
<organism evidence="2 3">
    <name type="scientific">Penicillium digitatum</name>
    <name type="common">Green mold</name>
    <dbReference type="NCBI Taxonomy" id="36651"/>
    <lineage>
        <taxon>Eukaryota</taxon>
        <taxon>Fungi</taxon>
        <taxon>Dikarya</taxon>
        <taxon>Ascomycota</taxon>
        <taxon>Pezizomycotina</taxon>
        <taxon>Eurotiomycetes</taxon>
        <taxon>Eurotiomycetidae</taxon>
        <taxon>Eurotiales</taxon>
        <taxon>Aspergillaceae</taxon>
        <taxon>Penicillium</taxon>
    </lineage>
</organism>
<feature type="region of interest" description="Disordered" evidence="1">
    <location>
        <begin position="1"/>
        <end position="200"/>
    </location>
</feature>
<feature type="compositionally biased region" description="Polar residues" evidence="1">
    <location>
        <begin position="28"/>
        <end position="39"/>
    </location>
</feature>
<dbReference type="RefSeq" id="XP_014531594.1">
    <property type="nucleotide sequence ID" value="XM_014676108.1"/>
</dbReference>
<dbReference type="OMA" id="HSHAFQN"/>
<gene>
    <name evidence="2" type="ORF">Pdw03_4010</name>
</gene>
<evidence type="ECO:0000313" key="3">
    <source>
        <dbReference type="Proteomes" id="UP000595662"/>
    </source>
</evidence>
<proteinExistence type="predicted"/>
<dbReference type="GeneID" id="26235753"/>
<dbReference type="EMBL" id="CP060774">
    <property type="protein sequence ID" value="QQK41156.1"/>
    <property type="molecule type" value="Genomic_DNA"/>
</dbReference>
<reference evidence="2 3" key="1">
    <citation type="submission" date="2020-08" db="EMBL/GenBank/DDBJ databases">
        <title>The completed genome sequence of the pathogenic ascomycete fungus Penicillium digitatum.</title>
        <authorList>
            <person name="Wang M."/>
        </authorList>
    </citation>
    <scope>NUCLEOTIDE SEQUENCE [LARGE SCALE GENOMIC DNA]</scope>
    <source>
        <strain evidence="2 3">PdW03</strain>
    </source>
</reference>
<feature type="compositionally biased region" description="Low complexity" evidence="1">
    <location>
        <begin position="1"/>
        <end position="19"/>
    </location>
</feature>
<accession>A0A7T6XHF5</accession>
<dbReference type="VEuPathDB" id="FungiDB:PDIP_74370"/>
<name>A0A7T6XHF5_PENDI</name>
<dbReference type="AlphaFoldDB" id="A0A7T6XHF5"/>
<sequence length="200" mass="20990">MATEGASGQSSAASDQDTAQLVKEHSHAFQNRLNTTETDSPPIPETENSDIYIDPLKAEVGLEAPKPTPETKPPVTEPTGSALGSIPVARKSQIPVGPKDETVAGEKRDIDSTVTPTPALTEDEEQQKPGPSDEPDSKKPKTGEKPVTDSNGNTVAPSSANNAGQKKASRSKKEKIKDAMNKVIPGDGIGSRTRSRTKGA</sequence>
<evidence type="ECO:0000313" key="2">
    <source>
        <dbReference type="EMBL" id="QQK41156.1"/>
    </source>
</evidence>
<feature type="compositionally biased region" description="Pro residues" evidence="1">
    <location>
        <begin position="66"/>
        <end position="76"/>
    </location>
</feature>